<proteinExistence type="predicted"/>
<evidence type="ECO:0000313" key="3">
    <source>
        <dbReference type="Proteomes" id="UP000322873"/>
    </source>
</evidence>
<organism evidence="2 3">
    <name type="scientific">Monilinia fructicola</name>
    <name type="common">Brown rot fungus</name>
    <name type="synonym">Ciboria fructicola</name>
    <dbReference type="NCBI Taxonomy" id="38448"/>
    <lineage>
        <taxon>Eukaryota</taxon>
        <taxon>Fungi</taxon>
        <taxon>Dikarya</taxon>
        <taxon>Ascomycota</taxon>
        <taxon>Pezizomycotina</taxon>
        <taxon>Leotiomycetes</taxon>
        <taxon>Helotiales</taxon>
        <taxon>Sclerotiniaceae</taxon>
        <taxon>Monilinia</taxon>
    </lineage>
</organism>
<feature type="region of interest" description="Disordered" evidence="1">
    <location>
        <begin position="21"/>
        <end position="65"/>
    </location>
</feature>
<accession>A0A5M9J895</accession>
<gene>
    <name evidence="2" type="ORF">EYC84_012091</name>
</gene>
<keyword evidence="3" id="KW-1185">Reference proteome</keyword>
<feature type="compositionally biased region" description="Polar residues" evidence="1">
    <location>
        <begin position="49"/>
        <end position="59"/>
    </location>
</feature>
<feature type="compositionally biased region" description="Polar residues" evidence="1">
    <location>
        <begin position="21"/>
        <end position="40"/>
    </location>
</feature>
<dbReference type="EMBL" id="VICG01000016">
    <property type="protein sequence ID" value="KAA8564109.1"/>
    <property type="molecule type" value="Genomic_DNA"/>
</dbReference>
<evidence type="ECO:0000256" key="1">
    <source>
        <dbReference type="SAM" id="MobiDB-lite"/>
    </source>
</evidence>
<protein>
    <submittedName>
        <fullName evidence="2">Uncharacterized protein</fullName>
    </submittedName>
</protein>
<dbReference type="Proteomes" id="UP000322873">
    <property type="component" value="Unassembled WGS sequence"/>
</dbReference>
<reference evidence="2 3" key="1">
    <citation type="submission" date="2019-06" db="EMBL/GenBank/DDBJ databases">
        <title>Genome Sequence of the Brown Rot Fungal Pathogen Monilinia fructicola.</title>
        <authorList>
            <person name="De Miccolis Angelini R.M."/>
            <person name="Landi L."/>
            <person name="Abate D."/>
            <person name="Pollastro S."/>
            <person name="Romanazzi G."/>
            <person name="Faretra F."/>
        </authorList>
    </citation>
    <scope>NUCLEOTIDE SEQUENCE [LARGE SCALE GENOMIC DNA]</scope>
    <source>
        <strain evidence="2 3">Mfrc123</strain>
    </source>
</reference>
<dbReference type="AlphaFoldDB" id="A0A5M9J895"/>
<comment type="caution">
    <text evidence="2">The sequence shown here is derived from an EMBL/GenBank/DDBJ whole genome shotgun (WGS) entry which is preliminary data.</text>
</comment>
<name>A0A5M9J895_MONFR</name>
<evidence type="ECO:0000313" key="2">
    <source>
        <dbReference type="EMBL" id="KAA8564109.1"/>
    </source>
</evidence>
<sequence>MRSPGLYGALESIQEYFQTSTPSVQATLDTPDDSFSSFQSHPIPKHPSPLSTECSSLKTSKSHDNMDPAFVPSEIAIRHIITHKLTLTLELGPSIQSLGKPIRNLIITLVGIYCERKRPGV</sequence>